<protein>
    <submittedName>
        <fullName evidence="2">Uncharacterized protein</fullName>
    </submittedName>
</protein>
<evidence type="ECO:0000313" key="2">
    <source>
        <dbReference type="EMBL" id="CAA9230284.1"/>
    </source>
</evidence>
<evidence type="ECO:0000256" key="1">
    <source>
        <dbReference type="SAM" id="MobiDB-lite"/>
    </source>
</evidence>
<dbReference type="AlphaFoldDB" id="A0A6J4HS01"/>
<feature type="compositionally biased region" description="Polar residues" evidence="1">
    <location>
        <begin position="1"/>
        <end position="12"/>
    </location>
</feature>
<accession>A0A6J4HS01</accession>
<proteinExistence type="predicted"/>
<feature type="region of interest" description="Disordered" evidence="1">
    <location>
        <begin position="33"/>
        <end position="58"/>
    </location>
</feature>
<feature type="region of interest" description="Disordered" evidence="1">
    <location>
        <begin position="1"/>
        <end position="21"/>
    </location>
</feature>
<dbReference type="EMBL" id="CADCTR010000275">
    <property type="protein sequence ID" value="CAA9230284.1"/>
    <property type="molecule type" value="Genomic_DNA"/>
</dbReference>
<name>A0A6J4HS01_9CHLR</name>
<organism evidence="2">
    <name type="scientific">uncultured Chloroflexia bacterium</name>
    <dbReference type="NCBI Taxonomy" id="1672391"/>
    <lineage>
        <taxon>Bacteria</taxon>
        <taxon>Bacillati</taxon>
        <taxon>Chloroflexota</taxon>
        <taxon>Chloroflexia</taxon>
        <taxon>environmental samples</taxon>
    </lineage>
</organism>
<gene>
    <name evidence="2" type="ORF">AVDCRST_MAG93-848</name>
</gene>
<sequence>MFSLRSLISSESAGLPAAPREVQGLALDAEPAGLTARISKPDPRSSPPPPQGRLDGAP</sequence>
<reference evidence="2" key="1">
    <citation type="submission" date="2020-02" db="EMBL/GenBank/DDBJ databases">
        <authorList>
            <person name="Meier V. D."/>
        </authorList>
    </citation>
    <scope>NUCLEOTIDE SEQUENCE</scope>
    <source>
        <strain evidence="2">AVDCRST_MAG93</strain>
    </source>
</reference>